<proteinExistence type="predicted"/>
<protein>
    <submittedName>
        <fullName evidence="2">Uncharacterized protein</fullName>
    </submittedName>
</protein>
<keyword evidence="3" id="KW-1185">Reference proteome</keyword>
<dbReference type="Proteomes" id="UP001305414">
    <property type="component" value="Unassembled WGS sequence"/>
</dbReference>
<reference evidence="2 3" key="1">
    <citation type="submission" date="2023-10" db="EMBL/GenBank/DDBJ databases">
        <title>Draft genome sequence of Xylaria bambusicola isolate GMP-LS, the root and basal stem rot pathogen of sugarcane in Indonesia.</title>
        <authorList>
            <person name="Selvaraj P."/>
            <person name="Muralishankar V."/>
            <person name="Muruganantham S."/>
            <person name="Sp S."/>
            <person name="Haryani S."/>
            <person name="Lau K.J.X."/>
            <person name="Naqvi N.I."/>
        </authorList>
    </citation>
    <scope>NUCLEOTIDE SEQUENCE [LARGE SCALE GENOMIC DNA]</scope>
    <source>
        <strain evidence="2">GMP-LS</strain>
    </source>
</reference>
<dbReference type="AlphaFoldDB" id="A0AAN7V145"/>
<gene>
    <name evidence="2" type="ORF">RRF57_011908</name>
</gene>
<accession>A0AAN7V145</accession>
<feature type="region of interest" description="Disordered" evidence="1">
    <location>
        <begin position="1"/>
        <end position="54"/>
    </location>
</feature>
<evidence type="ECO:0000256" key="1">
    <source>
        <dbReference type="SAM" id="MobiDB-lite"/>
    </source>
</evidence>
<dbReference type="EMBL" id="JAWHQM010000064">
    <property type="protein sequence ID" value="KAK5636196.1"/>
    <property type="molecule type" value="Genomic_DNA"/>
</dbReference>
<feature type="compositionally biased region" description="Basic and acidic residues" evidence="1">
    <location>
        <begin position="8"/>
        <end position="19"/>
    </location>
</feature>
<sequence>MEPNIGNSKKDKEKGDKEGTIPARLSPATPNGATTVITDRQPSEFMTSTSTTRPLARTLGLPSAVGDG</sequence>
<comment type="caution">
    <text evidence="2">The sequence shown here is derived from an EMBL/GenBank/DDBJ whole genome shotgun (WGS) entry which is preliminary data.</text>
</comment>
<name>A0AAN7V145_9PEZI</name>
<evidence type="ECO:0000313" key="3">
    <source>
        <dbReference type="Proteomes" id="UP001305414"/>
    </source>
</evidence>
<organism evidence="2 3">
    <name type="scientific">Xylaria bambusicola</name>
    <dbReference type="NCBI Taxonomy" id="326684"/>
    <lineage>
        <taxon>Eukaryota</taxon>
        <taxon>Fungi</taxon>
        <taxon>Dikarya</taxon>
        <taxon>Ascomycota</taxon>
        <taxon>Pezizomycotina</taxon>
        <taxon>Sordariomycetes</taxon>
        <taxon>Xylariomycetidae</taxon>
        <taxon>Xylariales</taxon>
        <taxon>Xylariaceae</taxon>
        <taxon>Xylaria</taxon>
    </lineage>
</organism>
<evidence type="ECO:0000313" key="2">
    <source>
        <dbReference type="EMBL" id="KAK5636196.1"/>
    </source>
</evidence>
<feature type="compositionally biased region" description="Polar residues" evidence="1">
    <location>
        <begin position="28"/>
        <end position="53"/>
    </location>
</feature>